<dbReference type="EMBL" id="JAUSRE010000009">
    <property type="protein sequence ID" value="MDP9888447.1"/>
    <property type="molecule type" value="Genomic_DNA"/>
</dbReference>
<feature type="compositionally biased region" description="Basic and acidic residues" evidence="1">
    <location>
        <begin position="82"/>
        <end position="99"/>
    </location>
</feature>
<sequence length="251" mass="26374">MLRVRPVHFTSRTGAWKQLLTALGMVQTEDDGGWQVFDSASGRLALHGAEAGSAQDGRTVFGVEVGDVAEFARRTNLSALEEGSREEPQEDGPRPAELVSADHGDACRISAPDGFSFLADKASHTAQCADADPALAVVAVWYTPDPEGAVRTLLHVGARPRPVPDNDETADFTAKNGGVLLVRSASGPSRSGLGFEYDGGLEPLQERLTAAGFPASVTEEAFGSTLHVANPDAGSPNAPATVWISQRRPMG</sequence>
<evidence type="ECO:0008006" key="4">
    <source>
        <dbReference type="Google" id="ProtNLM"/>
    </source>
</evidence>
<protein>
    <recommendedName>
        <fullName evidence="4">VOC family protein</fullName>
    </recommendedName>
</protein>
<comment type="caution">
    <text evidence="2">The sequence shown here is derived from an EMBL/GenBank/DDBJ whole genome shotgun (WGS) entry which is preliminary data.</text>
</comment>
<evidence type="ECO:0000313" key="3">
    <source>
        <dbReference type="Proteomes" id="UP001226577"/>
    </source>
</evidence>
<keyword evidence="3" id="KW-1185">Reference proteome</keyword>
<organism evidence="2 3">
    <name type="scientific">Pseudarthrobacter enclensis</name>
    <dbReference type="NCBI Taxonomy" id="993070"/>
    <lineage>
        <taxon>Bacteria</taxon>
        <taxon>Bacillati</taxon>
        <taxon>Actinomycetota</taxon>
        <taxon>Actinomycetes</taxon>
        <taxon>Micrococcales</taxon>
        <taxon>Micrococcaceae</taxon>
        <taxon>Pseudarthrobacter</taxon>
    </lineage>
</organism>
<dbReference type="RefSeq" id="WP_307307429.1">
    <property type="nucleotide sequence ID" value="NZ_JAUSRE010000009.1"/>
</dbReference>
<accession>A0ABT9RTQ2</accession>
<dbReference type="Proteomes" id="UP001226577">
    <property type="component" value="Unassembled WGS sequence"/>
</dbReference>
<feature type="region of interest" description="Disordered" evidence="1">
    <location>
        <begin position="76"/>
        <end position="99"/>
    </location>
</feature>
<proteinExistence type="predicted"/>
<reference evidence="2 3" key="1">
    <citation type="submission" date="2023-07" db="EMBL/GenBank/DDBJ databases">
        <title>Sorghum-associated microbial communities from plants grown in Nebraska, USA.</title>
        <authorList>
            <person name="Schachtman D."/>
        </authorList>
    </citation>
    <scope>NUCLEOTIDE SEQUENCE [LARGE SCALE GENOMIC DNA]</scope>
    <source>
        <strain evidence="2 3">CC222</strain>
    </source>
</reference>
<name>A0ABT9RTQ2_9MICC</name>
<evidence type="ECO:0000256" key="1">
    <source>
        <dbReference type="SAM" id="MobiDB-lite"/>
    </source>
</evidence>
<evidence type="ECO:0000313" key="2">
    <source>
        <dbReference type="EMBL" id="MDP9888447.1"/>
    </source>
</evidence>
<gene>
    <name evidence="2" type="ORF">J2X98_002035</name>
</gene>